<proteinExistence type="inferred from homology"/>
<dbReference type="Pfam" id="PF00069">
    <property type="entry name" value="Pkinase"/>
    <property type="match status" value="2"/>
</dbReference>
<evidence type="ECO:0000256" key="11">
    <source>
        <dbReference type="ARBA" id="ARBA00022840"/>
    </source>
</evidence>
<evidence type="ECO:0000256" key="1">
    <source>
        <dbReference type="ARBA" id="ARBA00005490"/>
    </source>
</evidence>
<feature type="domain" description="Phorbol-ester/DAG-type" evidence="14">
    <location>
        <begin position="143"/>
        <end position="193"/>
    </location>
</feature>
<gene>
    <name evidence="16" type="ORF">EDS130_LOCUS36548</name>
</gene>
<dbReference type="SUPFAM" id="SSF57889">
    <property type="entry name" value="Cysteine-rich domain"/>
    <property type="match status" value="4"/>
</dbReference>
<dbReference type="PROSITE" id="PS51285">
    <property type="entry name" value="AGC_KINASE_CTER"/>
    <property type="match status" value="1"/>
</dbReference>
<feature type="domain" description="Protein kinase" evidence="13">
    <location>
        <begin position="350"/>
        <end position="604"/>
    </location>
</feature>
<keyword evidence="10" id="KW-0862">Zinc</keyword>
<dbReference type="InterPro" id="IPR011009">
    <property type="entry name" value="Kinase-like_dom_sf"/>
</dbReference>
<evidence type="ECO:0000259" key="15">
    <source>
        <dbReference type="PROSITE" id="PS51285"/>
    </source>
</evidence>
<feature type="domain" description="AGC-kinase C-terminal" evidence="15">
    <location>
        <begin position="1293"/>
        <end position="1360"/>
    </location>
</feature>
<dbReference type="PROSITE" id="PS00107">
    <property type="entry name" value="PROTEIN_KINASE_ATP"/>
    <property type="match status" value="1"/>
</dbReference>
<dbReference type="InterPro" id="IPR000719">
    <property type="entry name" value="Prot_kinase_dom"/>
</dbReference>
<dbReference type="Gene3D" id="3.30.60.20">
    <property type="match status" value="4"/>
</dbReference>
<dbReference type="PROSITE" id="PS00108">
    <property type="entry name" value="PROTEIN_KINASE_ST"/>
    <property type="match status" value="2"/>
</dbReference>
<feature type="domain" description="Phorbol-ester/DAG-type" evidence="14">
    <location>
        <begin position="913"/>
        <end position="962"/>
    </location>
</feature>
<dbReference type="InterPro" id="IPR017441">
    <property type="entry name" value="Protein_kinase_ATP_BS"/>
</dbReference>
<evidence type="ECO:0000256" key="7">
    <source>
        <dbReference type="ARBA" id="ARBA00022741"/>
    </source>
</evidence>
<keyword evidence="5" id="KW-0808">Transferase</keyword>
<dbReference type="GO" id="GO:0005524">
    <property type="term" value="F:ATP binding"/>
    <property type="evidence" value="ECO:0007669"/>
    <property type="project" value="UniProtKB-UniRule"/>
</dbReference>
<dbReference type="GO" id="GO:0004697">
    <property type="term" value="F:diacylglycerol-dependent serine/threonine kinase activity"/>
    <property type="evidence" value="ECO:0007669"/>
    <property type="project" value="UniProtKB-EC"/>
</dbReference>
<evidence type="ECO:0000259" key="14">
    <source>
        <dbReference type="PROSITE" id="PS50081"/>
    </source>
</evidence>
<dbReference type="CDD" id="cd05123">
    <property type="entry name" value="STKc_AGC"/>
    <property type="match status" value="2"/>
</dbReference>
<dbReference type="InterPro" id="IPR000961">
    <property type="entry name" value="AGC-kinase_C"/>
</dbReference>
<dbReference type="EMBL" id="CAJNOJ010000342">
    <property type="protein sequence ID" value="CAF1408609.1"/>
    <property type="molecule type" value="Genomic_DNA"/>
</dbReference>
<dbReference type="InterPro" id="IPR020454">
    <property type="entry name" value="DAG/PE-bd"/>
</dbReference>
<dbReference type="Proteomes" id="UP000663852">
    <property type="component" value="Unassembled WGS sequence"/>
</dbReference>
<evidence type="ECO:0000256" key="9">
    <source>
        <dbReference type="ARBA" id="ARBA00022777"/>
    </source>
</evidence>
<dbReference type="SMART" id="SM00109">
    <property type="entry name" value="C1"/>
    <property type="match status" value="4"/>
</dbReference>
<dbReference type="EC" id="2.7.11.13" evidence="2"/>
<dbReference type="InterPro" id="IPR045270">
    <property type="entry name" value="STKc_AGC"/>
</dbReference>
<dbReference type="InterPro" id="IPR008271">
    <property type="entry name" value="Ser/Thr_kinase_AS"/>
</dbReference>
<evidence type="ECO:0000256" key="10">
    <source>
        <dbReference type="ARBA" id="ARBA00022833"/>
    </source>
</evidence>
<dbReference type="GO" id="GO:0008270">
    <property type="term" value="F:zinc ion binding"/>
    <property type="evidence" value="ECO:0007669"/>
    <property type="project" value="UniProtKB-KW"/>
</dbReference>
<dbReference type="PROSITE" id="PS50081">
    <property type="entry name" value="ZF_DAG_PE_2"/>
    <property type="match status" value="4"/>
</dbReference>
<keyword evidence="11 12" id="KW-0067">ATP-binding</keyword>
<comment type="caution">
    <text evidence="16">The sequence shown here is derived from an EMBL/GenBank/DDBJ whole genome shotgun (WGS) entry which is preliminary data.</text>
</comment>
<organism evidence="16 17">
    <name type="scientific">Adineta ricciae</name>
    <name type="common">Rotifer</name>
    <dbReference type="NCBI Taxonomy" id="249248"/>
    <lineage>
        <taxon>Eukaryota</taxon>
        <taxon>Metazoa</taxon>
        <taxon>Spiralia</taxon>
        <taxon>Gnathifera</taxon>
        <taxon>Rotifera</taxon>
        <taxon>Eurotatoria</taxon>
        <taxon>Bdelloidea</taxon>
        <taxon>Adinetida</taxon>
        <taxon>Adinetidae</taxon>
        <taxon>Adineta</taxon>
    </lineage>
</organism>
<feature type="domain" description="Protein kinase" evidence="13">
    <location>
        <begin position="1033"/>
        <end position="1291"/>
    </location>
</feature>
<dbReference type="Gene3D" id="1.10.510.10">
    <property type="entry name" value="Transferase(Phosphotransferase) domain 1"/>
    <property type="match status" value="2"/>
</dbReference>
<comment type="similarity">
    <text evidence="1">Belongs to the protein kinase superfamily. AGC Ser/Thr protein kinase family. PKC subfamily.</text>
</comment>
<dbReference type="PANTHER" id="PTHR24351">
    <property type="entry name" value="RIBOSOMAL PROTEIN S6 KINASE"/>
    <property type="match status" value="1"/>
</dbReference>
<evidence type="ECO:0000256" key="2">
    <source>
        <dbReference type="ARBA" id="ARBA00012429"/>
    </source>
</evidence>
<feature type="domain" description="Phorbol-ester/DAG-type" evidence="14">
    <location>
        <begin position="850"/>
        <end position="900"/>
    </location>
</feature>
<evidence type="ECO:0000256" key="3">
    <source>
        <dbReference type="ARBA" id="ARBA00022527"/>
    </source>
</evidence>
<keyword evidence="6" id="KW-0479">Metal-binding</keyword>
<dbReference type="Gene3D" id="3.30.200.20">
    <property type="entry name" value="Phosphorylase Kinase, domain 1"/>
    <property type="match status" value="2"/>
</dbReference>
<dbReference type="InterPro" id="IPR002219">
    <property type="entry name" value="PKC_DAG/PE"/>
</dbReference>
<accession>A0A815LDN5</accession>
<evidence type="ECO:0000256" key="8">
    <source>
        <dbReference type="ARBA" id="ARBA00022771"/>
    </source>
</evidence>
<feature type="domain" description="Phorbol-ester/DAG-type" evidence="14">
    <location>
        <begin position="208"/>
        <end position="256"/>
    </location>
</feature>
<feature type="binding site" evidence="12">
    <location>
        <position position="1060"/>
    </location>
    <ligand>
        <name>ATP</name>
        <dbReference type="ChEBI" id="CHEBI:30616"/>
    </ligand>
</feature>
<keyword evidence="7 12" id="KW-0547">Nucleotide-binding</keyword>
<evidence type="ECO:0000256" key="4">
    <source>
        <dbReference type="ARBA" id="ARBA00022553"/>
    </source>
</evidence>
<dbReference type="PRINTS" id="PR00008">
    <property type="entry name" value="DAGPEDOMAIN"/>
</dbReference>
<keyword evidence="4" id="KW-0597">Phosphoprotein</keyword>
<dbReference type="InterPro" id="IPR046349">
    <property type="entry name" value="C1-like_sf"/>
</dbReference>
<evidence type="ECO:0000313" key="16">
    <source>
        <dbReference type="EMBL" id="CAF1408609.1"/>
    </source>
</evidence>
<keyword evidence="8" id="KW-0863">Zinc-finger</keyword>
<evidence type="ECO:0000256" key="12">
    <source>
        <dbReference type="PROSITE-ProRule" id="PRU10141"/>
    </source>
</evidence>
<protein>
    <recommendedName>
        <fullName evidence="2">protein kinase C</fullName>
        <ecNumber evidence="2">2.7.11.13</ecNumber>
    </recommendedName>
</protein>
<dbReference type="SUPFAM" id="SSF56112">
    <property type="entry name" value="Protein kinase-like (PK-like)"/>
    <property type="match status" value="2"/>
</dbReference>
<evidence type="ECO:0000256" key="5">
    <source>
        <dbReference type="ARBA" id="ARBA00022679"/>
    </source>
</evidence>
<sequence length="1360" mass="158154">MTSSVRTVSEPFVRVRFVQFSVGPQNQQLENLKLQVDTYDAQQISSGRPKFPKYDKEKHHFLFETRTKQGRQIVLGVFHDIKKTNYTFQTSIEDLIRNADNIIREYRFSDKGRASMSVELIIPNENVRDAQRAVDNKIHKHYGHEFLPKYFTILPVFCSECKKVLWGFNKPGYRCQLCDLVVHNECISQVTACKQLALVDSPSLPTIPHNFVLEPNFRPLFCDHDGKIIHPLRAWKCSECGMIVHSKCRTNVAKFCGTRQMVVKMYEQWKEQNQPNNAETYLIADDYTTEDIEANNKQLININDRLLHDQERTGAKQDLNRITKIFEGSGNSNQTISLYYNKSTALLNELTFHALLGHGMSGSVKHSKRHFALKALRKHRIFEANEYDCMKSERDVLHDVRGNPFIIRLYAVFHDFQRVYFLLEYAPCGNFYDFLVRFGSEFDNNCVKWFSAHVICAIGYLHSKLVMHRDLKPENVLLMRDGRLKLADFGFCKQFTSPKGTTQTFCGTCEYIAPEIYQHSAYSFPVDYWSIGIMIYEMLMLKTPFYHPHEVEIRTHVINGDFEYPTKISDDLQTVIAGLLTKNPQLRFGISDLRSSDCYSSPYSLEDIEQGVIRCPWKRPIPFNPAPEQFASMQPVRLSQIDEQSLCATLTLNKDDFRHLSFIDLIDENVQKLHIQMTTTLRAKFSHAQSCTSNMSQDPHPFLRMQILNFQVNNSNQFVKLADVQTQVELKEKNRTARDNGEKPTKVKFPMYIEKEKCIPFDAGLLHKIKRQIVVRIQYENIMYKFESDLDALKKIADGHRHRFTFTPPAQAEMIVKYKDASGQTVRETDIPEGKSRYAERRQQVYTHFGHEFVPKIFKLPTFCSVCSEFLWGFAYQGFQCQRCDCVVHRGCYSRYACPCRGKKYPDLKIDVAHHFDLQAFSLKPTFCDHCGSFIRPGHVHKCSHCTMIIHRRCINKVGNYCGCEDNVLALYDKWKETHENDSDDTYQYNGDLYNIYSSLNNVERANDTQQEIERMSKSYRHNVTSGFSIDQVRLIRSLGHGMNGAVYLVQYHRNYYAMKVLRKNVVLEGQDLGYVMLERQIMIQSQSNPFIIQLMYAFQNAERLFFFMEVARGGNFYRILLKQTPRPFAYERIVFHSGEIACALEFLHSKRIAYRDLKPENVLVFEDGHLKLGDFGLCKDNIDQAPRATTFCGTQEYIAYEIYKQFEYDENVDWWSLGIMIYEMFTFITPFYDEDELQIEENVLLKDVYYPETMSKEAKQIISGLLDRDPKRRLGNPSSPLGLLKEQPFFTAPYTLDNIENRRVAPPWKPTSITSLESSGPVPRLSDLEQKDRVLLLSTPPNTFRGFSFVNPNLTQKTS</sequence>
<dbReference type="PROSITE" id="PS50011">
    <property type="entry name" value="PROTEIN_KINASE_DOM"/>
    <property type="match status" value="2"/>
</dbReference>
<evidence type="ECO:0000256" key="6">
    <source>
        <dbReference type="ARBA" id="ARBA00022723"/>
    </source>
</evidence>
<dbReference type="PROSITE" id="PS00479">
    <property type="entry name" value="ZF_DAG_PE_1"/>
    <property type="match status" value="2"/>
</dbReference>
<dbReference type="SMART" id="SM00220">
    <property type="entry name" value="S_TKc"/>
    <property type="match status" value="2"/>
</dbReference>
<evidence type="ECO:0000259" key="13">
    <source>
        <dbReference type="PROSITE" id="PS50011"/>
    </source>
</evidence>
<keyword evidence="3" id="KW-0723">Serine/threonine-protein kinase</keyword>
<name>A0A815LDN5_ADIRI</name>
<reference evidence="16" key="1">
    <citation type="submission" date="2021-02" db="EMBL/GenBank/DDBJ databases">
        <authorList>
            <person name="Nowell W R."/>
        </authorList>
    </citation>
    <scope>NUCLEOTIDE SEQUENCE</scope>
</reference>
<keyword evidence="9" id="KW-0418">Kinase</keyword>
<dbReference type="FunFam" id="1.10.510.10:FF:000465">
    <property type="entry name" value="Non-specific serine/threonine protein kinase"/>
    <property type="match status" value="2"/>
</dbReference>
<dbReference type="Pfam" id="PF00130">
    <property type="entry name" value="C1_1"/>
    <property type="match status" value="4"/>
</dbReference>
<evidence type="ECO:0000313" key="17">
    <source>
        <dbReference type="Proteomes" id="UP000663852"/>
    </source>
</evidence>